<dbReference type="PROSITE" id="PS50172">
    <property type="entry name" value="BRCT"/>
    <property type="match status" value="1"/>
</dbReference>
<feature type="compositionally biased region" description="Basic and acidic residues" evidence="1">
    <location>
        <begin position="282"/>
        <end position="292"/>
    </location>
</feature>
<evidence type="ECO:0000313" key="4">
    <source>
        <dbReference type="Proteomes" id="UP001446871"/>
    </source>
</evidence>
<name>A0ABR1TIA9_9PEZI</name>
<dbReference type="SUPFAM" id="SSF52113">
    <property type="entry name" value="BRCT domain"/>
    <property type="match status" value="1"/>
</dbReference>
<evidence type="ECO:0000259" key="2">
    <source>
        <dbReference type="PROSITE" id="PS50172"/>
    </source>
</evidence>
<feature type="domain" description="BRCT" evidence="2">
    <location>
        <begin position="6"/>
        <end position="107"/>
    </location>
</feature>
<reference evidence="3 4" key="1">
    <citation type="submission" date="2023-01" db="EMBL/GenBank/DDBJ databases">
        <title>Analysis of 21 Apiospora genomes using comparative genomics revels a genus with tremendous synthesis potential of carbohydrate active enzymes and secondary metabolites.</title>
        <authorList>
            <person name="Sorensen T."/>
        </authorList>
    </citation>
    <scope>NUCLEOTIDE SEQUENCE [LARGE SCALE GENOMIC DNA]</scope>
    <source>
        <strain evidence="3 4">CBS 83171</strain>
    </source>
</reference>
<dbReference type="Proteomes" id="UP001446871">
    <property type="component" value="Unassembled WGS sequence"/>
</dbReference>
<dbReference type="PANTHER" id="PTHR47667">
    <property type="entry name" value="REGULATOR OF TY1 TRANSPOSITION PROTEIN 107"/>
    <property type="match status" value="1"/>
</dbReference>
<dbReference type="PANTHER" id="PTHR47667:SF1">
    <property type="entry name" value="REGULATOR OF TY1 TRANSPOSITION PROTEIN 107"/>
    <property type="match status" value="1"/>
</dbReference>
<dbReference type="Gene3D" id="3.40.50.10190">
    <property type="entry name" value="BRCT domain"/>
    <property type="match status" value="1"/>
</dbReference>
<protein>
    <recommendedName>
        <fullName evidence="2">BRCT domain-containing protein</fullName>
    </recommendedName>
</protein>
<dbReference type="InterPro" id="IPR053036">
    <property type="entry name" value="CellCycle_DNARepair_Reg"/>
</dbReference>
<proteinExistence type="predicted"/>
<feature type="compositionally biased region" description="Acidic residues" evidence="1">
    <location>
        <begin position="293"/>
        <end position="308"/>
    </location>
</feature>
<comment type="caution">
    <text evidence="3">The sequence shown here is derived from an EMBL/GenBank/DDBJ whole genome shotgun (WGS) entry which is preliminary data.</text>
</comment>
<evidence type="ECO:0000313" key="3">
    <source>
        <dbReference type="EMBL" id="KAK8046332.1"/>
    </source>
</evidence>
<organism evidence="3 4">
    <name type="scientific">Apiospora saccharicola</name>
    <dbReference type="NCBI Taxonomy" id="335842"/>
    <lineage>
        <taxon>Eukaryota</taxon>
        <taxon>Fungi</taxon>
        <taxon>Dikarya</taxon>
        <taxon>Ascomycota</taxon>
        <taxon>Pezizomycotina</taxon>
        <taxon>Sordariomycetes</taxon>
        <taxon>Xylariomycetidae</taxon>
        <taxon>Amphisphaeriales</taxon>
        <taxon>Apiosporaceae</taxon>
        <taxon>Apiospora</taxon>
    </lineage>
</organism>
<dbReference type="Pfam" id="PF00533">
    <property type="entry name" value="BRCT"/>
    <property type="match status" value="1"/>
</dbReference>
<accession>A0ABR1TIA9</accession>
<gene>
    <name evidence="3" type="ORF">PG996_014396</name>
</gene>
<dbReference type="EMBL" id="JAQQWM010000009">
    <property type="protein sequence ID" value="KAK8046332.1"/>
    <property type="molecule type" value="Genomic_DNA"/>
</dbReference>
<keyword evidence="4" id="KW-1185">Reference proteome</keyword>
<dbReference type="InterPro" id="IPR036420">
    <property type="entry name" value="BRCT_dom_sf"/>
</dbReference>
<sequence>MSLCAVPRPIFRGIVVATTGNVGQGRKDFTDADIQRYLQHWGGRFSADLDASVTHLVALPEEVNKPKQRPARVNSALKRKKLHIIKVDWLEDSFIQARKLPEKEYLLASGGRSIQESVKDKLEKEKQKAARDDEVGKVYPHPLGTGRFTPYMDATAFKYEVTLTRGEKGERYFLTLFESNAKPRTYHVGRIYSKGKGHKLILNRMDGPAAGVSFMSALTEFELFFARKTGIKWDDRVDVFHKGKGKLAGDGFVYELPTRGKPIGLVRGEVPDMDALLGPDNSIHEVSDHKDEAEAEMDLQENPDDPTEDAATHDGNVDNDNQDINSDDDSAMIDIEASVNAGLDTTITLPIMTAARVEAIASGKDEGVDTGNDAPAMGIGMKDEGYSSI</sequence>
<evidence type="ECO:0000256" key="1">
    <source>
        <dbReference type="SAM" id="MobiDB-lite"/>
    </source>
</evidence>
<feature type="region of interest" description="Disordered" evidence="1">
    <location>
        <begin position="276"/>
        <end position="328"/>
    </location>
</feature>
<dbReference type="InterPro" id="IPR001357">
    <property type="entry name" value="BRCT_dom"/>
</dbReference>